<dbReference type="Gramene" id="AET2Gv20533900.7">
    <property type="protein sequence ID" value="AET2Gv20533900.7"/>
    <property type="gene ID" value="AET2Gv20533900"/>
</dbReference>
<evidence type="ECO:0000259" key="2">
    <source>
        <dbReference type="Pfam" id="PF24530"/>
    </source>
</evidence>
<evidence type="ECO:0000256" key="1">
    <source>
        <dbReference type="SAM" id="MobiDB-lite"/>
    </source>
</evidence>
<dbReference type="EnsemblPlants" id="AET2Gv20533900.5">
    <property type="protein sequence ID" value="AET2Gv20533900.5"/>
    <property type="gene ID" value="AET2Gv20533900"/>
</dbReference>
<dbReference type="Gramene" id="AET2Gv20533900.5">
    <property type="protein sequence ID" value="AET2Gv20533900.5"/>
    <property type="gene ID" value="AET2Gv20533900"/>
</dbReference>
<reference evidence="3" key="3">
    <citation type="journal article" date="2017" name="Nature">
        <title>Genome sequence of the progenitor of the wheat D genome Aegilops tauschii.</title>
        <authorList>
            <person name="Luo M.C."/>
            <person name="Gu Y.Q."/>
            <person name="Puiu D."/>
            <person name="Wang H."/>
            <person name="Twardziok S.O."/>
            <person name="Deal K.R."/>
            <person name="Huo N."/>
            <person name="Zhu T."/>
            <person name="Wang L."/>
            <person name="Wang Y."/>
            <person name="McGuire P.E."/>
            <person name="Liu S."/>
            <person name="Long H."/>
            <person name="Ramasamy R.K."/>
            <person name="Rodriguez J.C."/>
            <person name="Van S.L."/>
            <person name="Yuan L."/>
            <person name="Wang Z."/>
            <person name="Xia Z."/>
            <person name="Xiao L."/>
            <person name="Anderson O.D."/>
            <person name="Ouyang S."/>
            <person name="Liang Y."/>
            <person name="Zimin A.V."/>
            <person name="Pertea G."/>
            <person name="Qi P."/>
            <person name="Bennetzen J.L."/>
            <person name="Dai X."/>
            <person name="Dawson M.W."/>
            <person name="Muller H.G."/>
            <person name="Kugler K."/>
            <person name="Rivarola-Duarte L."/>
            <person name="Spannagl M."/>
            <person name="Mayer K.F.X."/>
            <person name="Lu F.H."/>
            <person name="Bevan M.W."/>
            <person name="Leroy P."/>
            <person name="Li P."/>
            <person name="You F.M."/>
            <person name="Sun Q."/>
            <person name="Liu Z."/>
            <person name="Lyons E."/>
            <person name="Wicker T."/>
            <person name="Salzberg S.L."/>
            <person name="Devos K.M."/>
            <person name="Dvorak J."/>
        </authorList>
    </citation>
    <scope>NUCLEOTIDE SEQUENCE [LARGE SCALE GENOMIC DNA]</scope>
    <source>
        <strain evidence="3">cv. AL8/78</strain>
    </source>
</reference>
<dbReference type="EnsemblPlants" id="AET2Gv20533900.2">
    <property type="protein sequence ID" value="AET2Gv20533900.2"/>
    <property type="gene ID" value="AET2Gv20533900"/>
</dbReference>
<sequence>MASFPFDPASFLPEGFHAIDVEGRPACHRVLHGNLVPANEDLAIATIIPMPQGEVSFINVREILLEFLQSKRIGVSDVTKSPFGQAYVIVRGAADRDFLVNRGPHAYDDIHIVFQRHNEGLNWKNFNLIGDVWLMVFGFPVDLRSFHELSNATASFRQLMFWDRFKSSDAVVALKVKVDALKDVPASLVVSGAKNFSGQSWTCPVVIVDDNPIGVPPPDEDTVPEDGNPHPRPPEQFHHPNQNNLMVGPVAFHLLQPEQHNLPVIEEAPAQDEEDEGWGHWAMPQQQQLVDVEIQAREFLELNDLMGPLEMHVEQPEDEHSGLT</sequence>
<evidence type="ECO:0000313" key="3">
    <source>
        <dbReference type="EnsemblPlants" id="AET2Gv20533900.2"/>
    </source>
</evidence>
<accession>A0A453BJN5</accession>
<dbReference type="Gramene" id="AET2Gv20533900.1">
    <property type="protein sequence ID" value="AET2Gv20533900.1"/>
    <property type="gene ID" value="AET2Gv20533900"/>
</dbReference>
<feature type="region of interest" description="Disordered" evidence="1">
    <location>
        <begin position="213"/>
        <end position="237"/>
    </location>
</feature>
<dbReference type="EnsemblPlants" id="AET2Gv20533900.1">
    <property type="protein sequence ID" value="AET2Gv20533900.1"/>
    <property type="gene ID" value="AET2Gv20533900"/>
</dbReference>
<name>A0A453BJN5_AEGTS</name>
<reference evidence="3" key="4">
    <citation type="submission" date="2019-03" db="UniProtKB">
        <authorList>
            <consortium name="EnsemblPlants"/>
        </authorList>
    </citation>
    <scope>IDENTIFICATION</scope>
</reference>
<organism evidence="3 4">
    <name type="scientific">Aegilops tauschii subsp. strangulata</name>
    <name type="common">Goatgrass</name>
    <dbReference type="NCBI Taxonomy" id="200361"/>
    <lineage>
        <taxon>Eukaryota</taxon>
        <taxon>Viridiplantae</taxon>
        <taxon>Streptophyta</taxon>
        <taxon>Embryophyta</taxon>
        <taxon>Tracheophyta</taxon>
        <taxon>Spermatophyta</taxon>
        <taxon>Magnoliopsida</taxon>
        <taxon>Liliopsida</taxon>
        <taxon>Poales</taxon>
        <taxon>Poaceae</taxon>
        <taxon>BOP clade</taxon>
        <taxon>Pooideae</taxon>
        <taxon>Triticodae</taxon>
        <taxon>Triticeae</taxon>
        <taxon>Triticinae</taxon>
        <taxon>Aegilops</taxon>
    </lineage>
</organism>
<dbReference type="InterPro" id="IPR056018">
    <property type="entry name" value="DUF7597"/>
</dbReference>
<proteinExistence type="predicted"/>
<dbReference type="Proteomes" id="UP000015105">
    <property type="component" value="Chromosome 2D"/>
</dbReference>
<reference evidence="3" key="5">
    <citation type="journal article" date="2021" name="G3 (Bethesda)">
        <title>Aegilops tauschii genome assembly Aet v5.0 features greater sequence contiguity and improved annotation.</title>
        <authorList>
            <person name="Wang L."/>
            <person name="Zhu T."/>
            <person name="Rodriguez J.C."/>
            <person name="Deal K.R."/>
            <person name="Dubcovsky J."/>
            <person name="McGuire P.E."/>
            <person name="Lux T."/>
            <person name="Spannagl M."/>
            <person name="Mayer K.F.X."/>
            <person name="Baldrich P."/>
            <person name="Meyers B.C."/>
            <person name="Huo N."/>
            <person name="Gu Y.Q."/>
            <person name="Zhou H."/>
            <person name="Devos K.M."/>
            <person name="Bennetzen J.L."/>
            <person name="Unver T."/>
            <person name="Budak H."/>
            <person name="Gulick P.J."/>
            <person name="Galiba G."/>
            <person name="Kalapos B."/>
            <person name="Nelson D.R."/>
            <person name="Li P."/>
            <person name="You F.M."/>
            <person name="Luo M.C."/>
            <person name="Dvorak J."/>
        </authorList>
    </citation>
    <scope>NUCLEOTIDE SEQUENCE [LARGE SCALE GENOMIC DNA]</scope>
    <source>
        <strain evidence="3">cv. AL8/78</strain>
    </source>
</reference>
<dbReference type="EnsemblPlants" id="AET2Gv20533900.7">
    <property type="protein sequence ID" value="AET2Gv20533900.7"/>
    <property type="gene ID" value="AET2Gv20533900"/>
</dbReference>
<dbReference type="EnsemblPlants" id="AET2Gv20533900.6">
    <property type="protein sequence ID" value="AET2Gv20533900.6"/>
    <property type="gene ID" value="AET2Gv20533900"/>
</dbReference>
<feature type="compositionally biased region" description="Basic and acidic residues" evidence="1">
    <location>
        <begin position="227"/>
        <end position="237"/>
    </location>
</feature>
<dbReference type="Gramene" id="AET2Gv20533900.4">
    <property type="protein sequence ID" value="AET2Gv20533900.4"/>
    <property type="gene ID" value="AET2Gv20533900"/>
</dbReference>
<dbReference type="AlphaFoldDB" id="A0A453BJN5"/>
<dbReference type="EnsemblPlants" id="AET2Gv20533900.4">
    <property type="protein sequence ID" value="AET2Gv20533900.4"/>
    <property type="gene ID" value="AET2Gv20533900"/>
</dbReference>
<feature type="domain" description="DUF7597" evidence="2">
    <location>
        <begin position="7"/>
        <end position="125"/>
    </location>
</feature>
<reference evidence="4" key="1">
    <citation type="journal article" date="2014" name="Science">
        <title>Ancient hybridizations among the ancestral genomes of bread wheat.</title>
        <authorList>
            <consortium name="International Wheat Genome Sequencing Consortium,"/>
            <person name="Marcussen T."/>
            <person name="Sandve S.R."/>
            <person name="Heier L."/>
            <person name="Spannagl M."/>
            <person name="Pfeifer M."/>
            <person name="Jakobsen K.S."/>
            <person name="Wulff B.B."/>
            <person name="Steuernagel B."/>
            <person name="Mayer K.F."/>
            <person name="Olsen O.A."/>
        </authorList>
    </citation>
    <scope>NUCLEOTIDE SEQUENCE [LARGE SCALE GENOMIC DNA]</scope>
    <source>
        <strain evidence="4">cv. AL8/78</strain>
    </source>
</reference>
<evidence type="ECO:0000313" key="4">
    <source>
        <dbReference type="Proteomes" id="UP000015105"/>
    </source>
</evidence>
<reference evidence="4" key="2">
    <citation type="journal article" date="2017" name="Nat. Plants">
        <title>The Aegilops tauschii genome reveals multiple impacts of transposons.</title>
        <authorList>
            <person name="Zhao G."/>
            <person name="Zou C."/>
            <person name="Li K."/>
            <person name="Wang K."/>
            <person name="Li T."/>
            <person name="Gao L."/>
            <person name="Zhang X."/>
            <person name="Wang H."/>
            <person name="Yang Z."/>
            <person name="Liu X."/>
            <person name="Jiang W."/>
            <person name="Mao L."/>
            <person name="Kong X."/>
            <person name="Jiao Y."/>
            <person name="Jia J."/>
        </authorList>
    </citation>
    <scope>NUCLEOTIDE SEQUENCE [LARGE SCALE GENOMIC DNA]</scope>
    <source>
        <strain evidence="4">cv. AL8/78</strain>
    </source>
</reference>
<dbReference type="EnsemblPlants" id="AET2Gv20533900.3">
    <property type="protein sequence ID" value="AET2Gv20533900.3"/>
    <property type="gene ID" value="AET2Gv20533900"/>
</dbReference>
<dbReference type="Gramene" id="AET2Gv20533900.6">
    <property type="protein sequence ID" value="AET2Gv20533900.6"/>
    <property type="gene ID" value="AET2Gv20533900"/>
</dbReference>
<dbReference type="Gramene" id="AET2Gv20533900.2">
    <property type="protein sequence ID" value="AET2Gv20533900.2"/>
    <property type="gene ID" value="AET2Gv20533900"/>
</dbReference>
<dbReference type="STRING" id="200361.A0A453BJN5"/>
<protein>
    <recommendedName>
        <fullName evidence="2">DUF7597 domain-containing protein</fullName>
    </recommendedName>
</protein>
<dbReference type="Pfam" id="PF24530">
    <property type="entry name" value="DUF7597"/>
    <property type="match status" value="1"/>
</dbReference>
<keyword evidence="4" id="KW-1185">Reference proteome</keyword>
<dbReference type="PANTHER" id="PTHR33075">
    <property type="entry name" value="OS02G0499800 PROTEIN"/>
    <property type="match status" value="1"/>
</dbReference>
<dbReference type="Gramene" id="AET2Gv20533900.3">
    <property type="protein sequence ID" value="AET2Gv20533900.3"/>
    <property type="gene ID" value="AET2Gv20533900"/>
</dbReference>
<dbReference type="PANTHER" id="PTHR33075:SF7">
    <property type="entry name" value="OS02G0303350 PROTEIN"/>
    <property type="match status" value="1"/>
</dbReference>